<evidence type="ECO:0000256" key="1">
    <source>
        <dbReference type="SAM" id="MobiDB-lite"/>
    </source>
</evidence>
<dbReference type="RefSeq" id="WP_218160440.1">
    <property type="nucleotide sequence ID" value="NZ_FOKG01000019.1"/>
</dbReference>
<feature type="region of interest" description="Disordered" evidence="1">
    <location>
        <begin position="1"/>
        <end position="33"/>
    </location>
</feature>
<evidence type="ECO:0000313" key="3">
    <source>
        <dbReference type="Proteomes" id="UP000243799"/>
    </source>
</evidence>
<dbReference type="AlphaFoldDB" id="A0A1I1C519"/>
<evidence type="ECO:0000313" key="2">
    <source>
        <dbReference type="EMBL" id="SFB56008.1"/>
    </source>
</evidence>
<organism evidence="2 3">
    <name type="scientific">Amycolatopsis marina</name>
    <dbReference type="NCBI Taxonomy" id="490629"/>
    <lineage>
        <taxon>Bacteria</taxon>
        <taxon>Bacillati</taxon>
        <taxon>Actinomycetota</taxon>
        <taxon>Actinomycetes</taxon>
        <taxon>Pseudonocardiales</taxon>
        <taxon>Pseudonocardiaceae</taxon>
        <taxon>Amycolatopsis</taxon>
    </lineage>
</organism>
<dbReference type="Proteomes" id="UP000243799">
    <property type="component" value="Unassembled WGS sequence"/>
</dbReference>
<dbReference type="STRING" id="490629.SAMN05216266_11986"/>
<sequence length="369" mass="41513">MAPGARTMPTDYSISVRPGSGADRPSAALGERRQPMRGFEDTYTDIVDYIVRITHRIWEDQDVGYIYDTYSPGCRLYDDSGFKYGVEQLVNGTMQSINAFPDCRHYADDVIWAGDEDQGFVTSHRAINIGHHTGPWRWGPPTGRKLETWVIANCVVRENEIFEEWVLYNTAAKLSQLGINVAEAARTYGNEGGIAPLTERQLVEPDRLTGGRKPEPYPAPRGRVFDVDHAVRALFHDTYNRRDLSAVDRAYAPNVRWHGTSNRSGYGRSDVRGMARGLLATFPDLGVQVDEVYWMGNEAEGFSASVRWSGAGTHRGFGLYGKPTGRKVHLWGISQLYFAKGRIVEEWSLFNEFDVLAQLLSDKPLAEVW</sequence>
<dbReference type="InterPro" id="IPR032710">
    <property type="entry name" value="NTF2-like_dom_sf"/>
</dbReference>
<gene>
    <name evidence="2" type="ORF">SAMN05216266_11986</name>
</gene>
<dbReference type="SUPFAM" id="SSF54427">
    <property type="entry name" value="NTF2-like"/>
    <property type="match status" value="2"/>
</dbReference>
<accession>A0A1I1C519</accession>
<reference evidence="3" key="1">
    <citation type="submission" date="2016-10" db="EMBL/GenBank/DDBJ databases">
        <authorList>
            <person name="Varghese N."/>
            <person name="Submissions S."/>
        </authorList>
    </citation>
    <scope>NUCLEOTIDE SEQUENCE [LARGE SCALE GENOMIC DNA]</scope>
    <source>
        <strain evidence="3">CGMCC 4.3568</strain>
    </source>
</reference>
<keyword evidence="3" id="KW-1185">Reference proteome</keyword>
<dbReference type="Pfam" id="PF07366">
    <property type="entry name" value="SnoaL"/>
    <property type="match status" value="2"/>
</dbReference>
<dbReference type="EMBL" id="FOKG01000019">
    <property type="protein sequence ID" value="SFB56008.1"/>
    <property type="molecule type" value="Genomic_DNA"/>
</dbReference>
<dbReference type="InterPro" id="IPR009959">
    <property type="entry name" value="Cyclase_SnoaL-like"/>
</dbReference>
<name>A0A1I1C519_9PSEU</name>
<proteinExistence type="predicted"/>
<dbReference type="GO" id="GO:0030638">
    <property type="term" value="P:polyketide metabolic process"/>
    <property type="evidence" value="ECO:0007669"/>
    <property type="project" value="InterPro"/>
</dbReference>
<dbReference type="PANTHER" id="PTHR38436:SF1">
    <property type="entry name" value="ESTER CYCLASE"/>
    <property type="match status" value="1"/>
</dbReference>
<protein>
    <submittedName>
        <fullName evidence="2">Predicted ester cyclase</fullName>
    </submittedName>
</protein>
<dbReference type="PANTHER" id="PTHR38436">
    <property type="entry name" value="POLYKETIDE CYCLASE SNOAL-LIKE DOMAIN"/>
    <property type="match status" value="1"/>
</dbReference>
<dbReference type="Gene3D" id="3.10.450.50">
    <property type="match status" value="2"/>
</dbReference>